<evidence type="ECO:0000259" key="17">
    <source>
        <dbReference type="PROSITE" id="PS50857"/>
    </source>
</evidence>
<dbReference type="EMBL" id="KU097333">
    <property type="protein sequence ID" value="AME17933.1"/>
    <property type="molecule type" value="Genomic_DNA"/>
</dbReference>
<keyword evidence="7 15" id="KW-0479">Metal-binding</keyword>
<protein>
    <recommendedName>
        <fullName evidence="3 15">Cytochrome c oxidase subunit 2</fullName>
    </recommendedName>
</protein>
<dbReference type="GO" id="GO:0005743">
    <property type="term" value="C:mitochondrial inner membrane"/>
    <property type="evidence" value="ECO:0007669"/>
    <property type="project" value="UniProtKB-SubCell"/>
</dbReference>
<evidence type="ECO:0000256" key="12">
    <source>
        <dbReference type="ARBA" id="ARBA00023008"/>
    </source>
</evidence>
<keyword evidence="8" id="KW-0460">Magnesium</keyword>
<evidence type="ECO:0000256" key="13">
    <source>
        <dbReference type="ARBA" id="ARBA00023136"/>
    </source>
</evidence>
<evidence type="ECO:0000259" key="18">
    <source>
        <dbReference type="PROSITE" id="PS50999"/>
    </source>
</evidence>
<dbReference type="Pfam" id="PF02790">
    <property type="entry name" value="COX2_TM"/>
    <property type="match status" value="1"/>
</dbReference>
<keyword evidence="4 15" id="KW-0813">Transport</keyword>
<comment type="similarity">
    <text evidence="2 15">Belongs to the cytochrome c oxidase subunit 2 family.</text>
</comment>
<dbReference type="GO" id="GO:0042773">
    <property type="term" value="P:ATP synthesis coupled electron transport"/>
    <property type="evidence" value="ECO:0007669"/>
    <property type="project" value="TreeGrafter"/>
</dbReference>
<dbReference type="PANTHER" id="PTHR22888">
    <property type="entry name" value="CYTOCHROME C OXIDASE, SUBUNIT II"/>
    <property type="match status" value="1"/>
</dbReference>
<evidence type="ECO:0000313" key="19">
    <source>
        <dbReference type="EMBL" id="AME17933.1"/>
    </source>
</evidence>
<evidence type="ECO:0000256" key="11">
    <source>
        <dbReference type="ARBA" id="ARBA00022989"/>
    </source>
</evidence>
<dbReference type="Gene3D" id="2.60.40.420">
    <property type="entry name" value="Cupredoxins - blue copper proteins"/>
    <property type="match status" value="2"/>
</dbReference>
<dbReference type="Gene3D" id="1.10.287.90">
    <property type="match status" value="1"/>
</dbReference>
<dbReference type="GO" id="GO:0005507">
    <property type="term" value="F:copper ion binding"/>
    <property type="evidence" value="ECO:0007669"/>
    <property type="project" value="InterPro"/>
</dbReference>
<keyword evidence="5 15" id="KW-0679">Respiratory chain</keyword>
<dbReference type="Pfam" id="PF00116">
    <property type="entry name" value="COX2"/>
    <property type="match status" value="1"/>
</dbReference>
<sequence>MSSWNQLYFPDANSEMAVRLFHYHDLVMVVMVMVLVLVLSFMVLFLFSGFFLGESSHLNVTKNEPLELFWSIAPFCVLIVLGFISLKNLYDMEVGENVKFTLKVTGHQWYWEYRYELDLSEVNNKDEFKVYTLENSPFLNVSFSEKDLPYAEENLVNKLSESSEFIDNNLSELNFFLEEVEFIQTKLFNFVKNNSISVVDKVGIDMDLCLDLCFKIFVEKFSPENIKNMNLVIEDQNFLDELNKCFFSDDFMKFFSGYLDSEESDFSDFKEGSLLVEMDSVDDYLDGMIDYIYVGGKSSVLNGICGLYLKGEWFYSYDSYLVPEEYLKSSPVSMNSGFRNQDVGIPCFLVRGEKNEILVSTADVFHSWGVTELGVKADAVPGRVNALKVVPLHSGMAYGFCYELCGAGHSQMPIVVLVANLDSINWVIKSGILAGEEASDFICSLV</sequence>
<feature type="transmembrane region" description="Helical" evidence="16">
    <location>
        <begin position="68"/>
        <end position="86"/>
    </location>
</feature>
<dbReference type="PANTHER" id="PTHR22888:SF9">
    <property type="entry name" value="CYTOCHROME C OXIDASE SUBUNIT 2"/>
    <property type="match status" value="1"/>
</dbReference>
<dbReference type="AlphaFoldDB" id="A0A125S9T7"/>
<evidence type="ECO:0000256" key="6">
    <source>
        <dbReference type="ARBA" id="ARBA00022692"/>
    </source>
</evidence>
<dbReference type="SUPFAM" id="SSF81464">
    <property type="entry name" value="Cytochrome c oxidase subunit II-like, transmembrane region"/>
    <property type="match status" value="1"/>
</dbReference>
<keyword evidence="10 15" id="KW-0249">Electron transport</keyword>
<organism evidence="19">
    <name type="scientific">Cyclina sinensis</name>
    <name type="common">Venus clam</name>
    <dbReference type="NCBI Taxonomy" id="120566"/>
    <lineage>
        <taxon>Eukaryota</taxon>
        <taxon>Metazoa</taxon>
        <taxon>Spiralia</taxon>
        <taxon>Lophotrochozoa</taxon>
        <taxon>Mollusca</taxon>
        <taxon>Bivalvia</taxon>
        <taxon>Autobranchia</taxon>
        <taxon>Heteroconchia</taxon>
        <taxon>Euheterodonta</taxon>
        <taxon>Imparidentia</taxon>
        <taxon>Neoheterodontei</taxon>
        <taxon>Venerida</taxon>
        <taxon>Veneroidea</taxon>
        <taxon>Veneridae</taxon>
        <taxon>Cyclina</taxon>
    </lineage>
</organism>
<keyword evidence="12 15" id="KW-0186">Copper</keyword>
<evidence type="ECO:0000256" key="8">
    <source>
        <dbReference type="ARBA" id="ARBA00022842"/>
    </source>
</evidence>
<evidence type="ECO:0000256" key="9">
    <source>
        <dbReference type="ARBA" id="ARBA00022967"/>
    </source>
</evidence>
<feature type="transmembrane region" description="Helical" evidence="16">
    <location>
        <begin position="26"/>
        <end position="48"/>
    </location>
</feature>
<comment type="cofactor">
    <cofactor evidence="15">
        <name>Cu cation</name>
        <dbReference type="ChEBI" id="CHEBI:23378"/>
    </cofactor>
    <text evidence="15">Binds a copper A center.</text>
</comment>
<proteinExistence type="inferred from homology"/>
<dbReference type="InterPro" id="IPR036257">
    <property type="entry name" value="Cyt_c_oxidase_su2_TM_sf"/>
</dbReference>
<comment type="subcellular location">
    <subcellularLocation>
        <location evidence="1">Membrane</location>
        <topology evidence="1">Multi-pass membrane protein</topology>
    </subcellularLocation>
    <subcellularLocation>
        <location evidence="15">Mitochondrion inner membrane</location>
        <topology evidence="15">Multi-pass membrane protein</topology>
    </subcellularLocation>
</comment>
<comment type="catalytic activity">
    <reaction evidence="14">
        <text>4 Fe(II)-[cytochrome c] + O2 + 8 H(+)(in) = 4 Fe(III)-[cytochrome c] + 2 H2O + 4 H(+)(out)</text>
        <dbReference type="Rhea" id="RHEA:11436"/>
        <dbReference type="Rhea" id="RHEA-COMP:10350"/>
        <dbReference type="Rhea" id="RHEA-COMP:14399"/>
        <dbReference type="ChEBI" id="CHEBI:15377"/>
        <dbReference type="ChEBI" id="CHEBI:15378"/>
        <dbReference type="ChEBI" id="CHEBI:15379"/>
        <dbReference type="ChEBI" id="CHEBI:29033"/>
        <dbReference type="ChEBI" id="CHEBI:29034"/>
        <dbReference type="EC" id="7.1.1.9"/>
    </reaction>
    <physiologicalReaction direction="left-to-right" evidence="14">
        <dbReference type="Rhea" id="RHEA:11437"/>
    </physiologicalReaction>
</comment>
<name>A0A125S9T7_CYCSN</name>
<accession>A0A125S9T7</accession>
<keyword evidence="15 19" id="KW-0496">Mitochondrion</keyword>
<keyword evidence="6 15" id="KW-0812">Transmembrane</keyword>
<reference evidence="19" key="1">
    <citation type="journal article" date="2016" name="Mitochondrial DNA Part B Resour">
        <title>The complete mitochondrial genome of Cyclina sinensis (Veneroida:Veneridae).</title>
        <authorList>
            <person name="Dong P."/>
            <person name="Ma G."/>
            <person name="Chang L."/>
            <person name="Zhu Y."/>
            <person name="Tian X."/>
        </authorList>
    </citation>
    <scope>NUCLEOTIDE SEQUENCE</scope>
</reference>
<dbReference type="GO" id="GO:0004129">
    <property type="term" value="F:cytochrome-c oxidase activity"/>
    <property type="evidence" value="ECO:0007669"/>
    <property type="project" value="UniProtKB-EC"/>
</dbReference>
<dbReference type="PROSITE" id="PS50857">
    <property type="entry name" value="COX2_CUA"/>
    <property type="match status" value="1"/>
</dbReference>
<comment type="function">
    <text evidence="15">Component of the cytochrome c oxidase, the last enzyme in the mitochondrial electron transport chain which drives oxidative phosphorylation. The respiratory chain contains 3 multisubunit complexes succinate dehydrogenase (complex II, CII), ubiquinol-cytochrome c oxidoreductase (cytochrome b-c1 complex, complex III, CIII) and cytochrome c oxidase (complex IV, CIV), that cooperate to transfer electrons derived from NADH and succinate to molecular oxygen, creating an electrochemical gradient over the inner membrane that drives transmembrane transport and the ATP synthase. Cytochrome c oxidase is the component of the respiratory chain that catalyzes the reduction of oxygen to water. Electrons originating from reduced cytochrome c in the intermembrane space (IMS) are transferred via the dinuclear copper A center (CU(A)) of subunit 2 and heme A of subunit 1 to the active site in subunit 1, a binuclear center (BNC) formed by heme A3 and copper B (CU(B)). The BNC reduces molecular oxygen to 2 water molecules using 4 electrons from cytochrome c in the IMS and 4 protons from the mitochondrial matrix.</text>
</comment>
<dbReference type="InterPro" id="IPR011759">
    <property type="entry name" value="Cyt_c_oxidase_su2_TM_dom"/>
</dbReference>
<geneLocation type="mitochondrion" evidence="19"/>
<evidence type="ECO:0000256" key="5">
    <source>
        <dbReference type="ARBA" id="ARBA00022660"/>
    </source>
</evidence>
<dbReference type="InterPro" id="IPR045187">
    <property type="entry name" value="CcO_II"/>
</dbReference>
<dbReference type="InterPro" id="IPR008972">
    <property type="entry name" value="Cupredoxin"/>
</dbReference>
<evidence type="ECO:0000256" key="10">
    <source>
        <dbReference type="ARBA" id="ARBA00022982"/>
    </source>
</evidence>
<keyword evidence="9" id="KW-1278">Translocase</keyword>
<dbReference type="PROSITE" id="PS00078">
    <property type="entry name" value="COX2"/>
    <property type="match status" value="1"/>
</dbReference>
<evidence type="ECO:0000256" key="14">
    <source>
        <dbReference type="ARBA" id="ARBA00049512"/>
    </source>
</evidence>
<feature type="domain" description="Cytochrome oxidase subunit II copper A binding" evidence="17">
    <location>
        <begin position="97"/>
        <end position="430"/>
    </location>
</feature>
<evidence type="ECO:0000256" key="4">
    <source>
        <dbReference type="ARBA" id="ARBA00022448"/>
    </source>
</evidence>
<dbReference type="InterPro" id="IPR002429">
    <property type="entry name" value="CcO_II-like_C"/>
</dbReference>
<dbReference type="SUPFAM" id="SSF49503">
    <property type="entry name" value="Cupredoxins"/>
    <property type="match status" value="1"/>
</dbReference>
<keyword evidence="11 16" id="KW-1133">Transmembrane helix</keyword>
<dbReference type="PRINTS" id="PR01166">
    <property type="entry name" value="CYCOXIDASEII"/>
</dbReference>
<gene>
    <name evidence="19" type="primary">COX2</name>
</gene>
<dbReference type="PROSITE" id="PS50999">
    <property type="entry name" value="COX2_TM"/>
    <property type="match status" value="1"/>
</dbReference>
<keyword evidence="15" id="KW-0999">Mitochondrion inner membrane</keyword>
<evidence type="ECO:0000256" key="7">
    <source>
        <dbReference type="ARBA" id="ARBA00022723"/>
    </source>
</evidence>
<keyword evidence="13 15" id="KW-0472">Membrane</keyword>
<feature type="domain" description="Cytochrome oxidase subunit II transmembrane region profile" evidence="18">
    <location>
        <begin position="1"/>
        <end position="96"/>
    </location>
</feature>
<evidence type="ECO:0000256" key="16">
    <source>
        <dbReference type="SAM" id="Phobius"/>
    </source>
</evidence>
<evidence type="ECO:0000256" key="3">
    <source>
        <dbReference type="ARBA" id="ARBA00015946"/>
    </source>
</evidence>
<evidence type="ECO:0000256" key="1">
    <source>
        <dbReference type="ARBA" id="ARBA00004141"/>
    </source>
</evidence>
<evidence type="ECO:0000256" key="15">
    <source>
        <dbReference type="RuleBase" id="RU000457"/>
    </source>
</evidence>
<dbReference type="InterPro" id="IPR001505">
    <property type="entry name" value="Copper_CuA"/>
</dbReference>
<evidence type="ECO:0000256" key="2">
    <source>
        <dbReference type="ARBA" id="ARBA00007866"/>
    </source>
</evidence>